<comment type="caution">
    <text evidence="1">The sequence shown here is derived from an EMBL/GenBank/DDBJ whole genome shotgun (WGS) entry which is preliminary data.</text>
</comment>
<gene>
    <name evidence="1" type="ORF">SNEC2469_LOCUS380</name>
</gene>
<feature type="non-terminal residue" evidence="1">
    <location>
        <position position="307"/>
    </location>
</feature>
<sequence length="307" mass="34169">MDNICPRRENCVSAEQLLVLLTEIYGLVSGPSWWRSTFLLRTTRLGYKVCPFEPCVLTLPGTEPASATRGALVIEVDDVVECGDDRHRECVSELEKTIKFGKSINVQETETMYAGRSLKQLPDYSFELHMEQYVYTRLSPIVLSRKVLKKDAASVVLNESEQTQLRGAIAALSWVSRECRPDAAAASSALASSFPDPTVETLYQANDVIRHLKQHPVKLRIHAIPEADVRNILIADSAFDTSGKERSQHGFLLGFTDKTLNVGHSAPVSLIMWRSKRLRRKASSSMLCEALSMSSATAALEKQDALW</sequence>
<evidence type="ECO:0000313" key="1">
    <source>
        <dbReference type="EMBL" id="CAE7161128.1"/>
    </source>
</evidence>
<organism evidence="1 2">
    <name type="scientific">Symbiodinium necroappetens</name>
    <dbReference type="NCBI Taxonomy" id="1628268"/>
    <lineage>
        <taxon>Eukaryota</taxon>
        <taxon>Sar</taxon>
        <taxon>Alveolata</taxon>
        <taxon>Dinophyceae</taxon>
        <taxon>Suessiales</taxon>
        <taxon>Symbiodiniaceae</taxon>
        <taxon>Symbiodinium</taxon>
    </lineage>
</organism>
<keyword evidence="2" id="KW-1185">Reference proteome</keyword>
<dbReference type="AlphaFoldDB" id="A0A812IV53"/>
<dbReference type="EMBL" id="CAJNJA010001763">
    <property type="protein sequence ID" value="CAE7161128.1"/>
    <property type="molecule type" value="Genomic_DNA"/>
</dbReference>
<name>A0A812IV53_9DINO</name>
<protein>
    <submittedName>
        <fullName evidence="1">Uncharacterized protein</fullName>
    </submittedName>
</protein>
<proteinExistence type="predicted"/>
<evidence type="ECO:0000313" key="2">
    <source>
        <dbReference type="Proteomes" id="UP000601435"/>
    </source>
</evidence>
<dbReference type="Proteomes" id="UP000601435">
    <property type="component" value="Unassembled WGS sequence"/>
</dbReference>
<dbReference type="OrthoDB" id="443270at2759"/>
<accession>A0A812IV53</accession>
<reference evidence="1" key="1">
    <citation type="submission" date="2021-02" db="EMBL/GenBank/DDBJ databases">
        <authorList>
            <person name="Dougan E. K."/>
            <person name="Rhodes N."/>
            <person name="Thang M."/>
            <person name="Chan C."/>
        </authorList>
    </citation>
    <scope>NUCLEOTIDE SEQUENCE</scope>
</reference>